<sequence>MLQRAASNAYSWWWASHIRTKQSKWMDQNLQDMEEKVQAMLKLIEEDGDSFARRAEMYYKRRPELIHFVEESYRAYRALAERYDHISKELQNANNTIASVCPEQVQFAMEAEEAYARSRFSKKTPQVSKENIPKVPKDVKSTFTPATNKLQSKKSVKKSSAIVAKSGLSKSEGLKEIDRQQKEILALQTEKEFVKSSYESGLEKYWEIDEKIQEMHDKVCALQNEFGAGTVIEDDEARELMASAALKSCHETLAKLEEKQEKSAEEAVIESNRISDAREKLKSLKDEFLHGEVNQEKPKAKDQFTKAVRELKSSDKEPSTVTQERKDLELLRLKIKEHLVLEPNASLTVTELAEQIDELVNKVISLEAAVSLQTALIQRLRIETDELQAQIGILADDKATLINEKNDLKGKLTEMEEKLLGLQELNRNVQDQNNNLQTHFTEAHCNLDHISEKVHDVKPDNELQATPQTEKRSPVEVELQQEVKRQGGAQNSNDGRHELQKIKSEEKSKALSKDDLHEPEKLNSQDEPKVSGKPQVRRQEVDVDLDDSPNISHEEVKRKEGALNANDELHEPHKSNLEEEQKVSGKDKPQKELGRQTVALNLDDSPNESHQEVKIQEDAGAPNANDDLREPQKSNLEEEQKVSGKDKPQKALGRQTVALNLDDSPNESHQEVKIQEDAGAPNANDDLHEPQKSNLEEEQKVSGKDKPQKELGRQTVALNLDDSPNESHQEVKIQEDAVALNANDDLHEPQNLNSEEEQKASGKGKLQKKFSRQAVSLNIDDSPNESHQEVKREEGPGALNANDDHHEPQNLNSEEEQKVSANPQKKLKRQAVALNLDDSPNESHQEVKREQGAGALNANNDLHEPQNLNLEEEQKVSAKPQKKLRRQAVSPNLDNSPNESHQEVKRQEGAGAMNANDDLHELQNLNSEEEQNISDKPQKKLRRKVVALNPDDIPKESQNVEPKEELKVPASLQKEKKVSAEVNAQAELEDREEKEEHRTPESMRKEKEFYAEVNLQVEFKGQEEKLNPEDLKDSGRSHEEYRGQGSVLSPRGSLDEPQNVKPYGEIEVSVSSQKEKTTDEKEIKEHLSNSKKNLGEEASLPQKSNEPDAPVKKSHDTNLGENFDRQDSRKAVDNLHVETQKQTTGQDDEPDWKDLFMNGMNDREKVLLSQYTAILRNCKEMKKRLGEVDNKSVDGLFDTAALLQELRSDNAKKDEQIKILRQKLSLLQTGLSENESEKSTLTECPTIEREVIYDVRLIMAEEPEISPIEKKFRMSIDELLEENLEFWFRFSSTMYQIQKFETEIKDLQSDTSKLEEKKQQDGSTNAKYSLKSDAKPLYKHLREIHTELGVWLEKSALLKDELKSRFSSLCDIQEEITAALKESAEDDDFKFTSYQAAKFQGEILNMKQENNKVADELQAGLDHVTTLQLEVERALENLDEEFKLSGSKTRQNYQLEHSDSRSGVPLRSFIFGTKPKKPKHSIFSYVHPVLQKKYNGLKTG</sequence>
<protein>
    <submittedName>
        <fullName evidence="1">Uncharacterized protein</fullName>
    </submittedName>
</protein>
<organism evidence="1 2">
    <name type="scientific">Manihot esculenta</name>
    <name type="common">Cassava</name>
    <name type="synonym">Jatropha manihot</name>
    <dbReference type="NCBI Taxonomy" id="3983"/>
    <lineage>
        <taxon>Eukaryota</taxon>
        <taxon>Viridiplantae</taxon>
        <taxon>Streptophyta</taxon>
        <taxon>Embryophyta</taxon>
        <taxon>Tracheophyta</taxon>
        <taxon>Spermatophyta</taxon>
        <taxon>Magnoliopsida</taxon>
        <taxon>eudicotyledons</taxon>
        <taxon>Gunneridae</taxon>
        <taxon>Pentapetalae</taxon>
        <taxon>rosids</taxon>
        <taxon>fabids</taxon>
        <taxon>Malpighiales</taxon>
        <taxon>Euphorbiaceae</taxon>
        <taxon>Crotonoideae</taxon>
        <taxon>Manihoteae</taxon>
        <taxon>Manihot</taxon>
    </lineage>
</organism>
<evidence type="ECO:0000313" key="2">
    <source>
        <dbReference type="Proteomes" id="UP000091857"/>
    </source>
</evidence>
<dbReference type="Proteomes" id="UP000091857">
    <property type="component" value="Chromosome 13"/>
</dbReference>
<comment type="caution">
    <text evidence="1">The sequence shown here is derived from an EMBL/GenBank/DDBJ whole genome shotgun (WGS) entry which is preliminary data.</text>
</comment>
<dbReference type="EMBL" id="CM004399">
    <property type="protein sequence ID" value="KAG8641051.1"/>
    <property type="molecule type" value="Genomic_DNA"/>
</dbReference>
<accession>A0ACB7GQV4</accession>
<evidence type="ECO:0000313" key="1">
    <source>
        <dbReference type="EMBL" id="KAG8641051.1"/>
    </source>
</evidence>
<reference evidence="2" key="1">
    <citation type="journal article" date="2016" name="Nat. Biotechnol.">
        <title>Sequencing wild and cultivated cassava and related species reveals extensive interspecific hybridization and genetic diversity.</title>
        <authorList>
            <person name="Bredeson J.V."/>
            <person name="Lyons J.B."/>
            <person name="Prochnik S.E."/>
            <person name="Wu G.A."/>
            <person name="Ha C.M."/>
            <person name="Edsinger-Gonzales E."/>
            <person name="Grimwood J."/>
            <person name="Schmutz J."/>
            <person name="Rabbi I.Y."/>
            <person name="Egesi C."/>
            <person name="Nauluvula P."/>
            <person name="Lebot V."/>
            <person name="Ndunguru J."/>
            <person name="Mkamilo G."/>
            <person name="Bart R.S."/>
            <person name="Setter T.L."/>
            <person name="Gleadow R.M."/>
            <person name="Kulakow P."/>
            <person name="Ferguson M.E."/>
            <person name="Rounsley S."/>
            <person name="Rokhsar D.S."/>
        </authorList>
    </citation>
    <scope>NUCLEOTIDE SEQUENCE [LARGE SCALE GENOMIC DNA]</scope>
    <source>
        <strain evidence="2">cv. AM560-2</strain>
    </source>
</reference>
<name>A0ACB7GQV4_MANES</name>
<gene>
    <name evidence="1" type="ORF">MANES_13G100200v8</name>
</gene>
<proteinExistence type="predicted"/>
<keyword evidence="2" id="KW-1185">Reference proteome</keyword>